<dbReference type="PANTHER" id="PTHR30548">
    <property type="entry name" value="2-HYDROXYGLUTARYL-COA DEHYDRATASE, D-COMPONENT-RELATED"/>
    <property type="match status" value="1"/>
</dbReference>
<dbReference type="Pfam" id="PF06050">
    <property type="entry name" value="HGD-D"/>
    <property type="match status" value="1"/>
</dbReference>
<evidence type="ECO:0000256" key="1">
    <source>
        <dbReference type="ARBA" id="ARBA00005806"/>
    </source>
</evidence>
<evidence type="ECO:0000313" key="2">
    <source>
        <dbReference type="EMBL" id="MCQ4813334.1"/>
    </source>
</evidence>
<dbReference type="EMBL" id="JANFYT010000004">
    <property type="protein sequence ID" value="MCQ4813334.1"/>
    <property type="molecule type" value="Genomic_DNA"/>
</dbReference>
<dbReference type="InterPro" id="IPR010327">
    <property type="entry name" value="FldB/FldC_alpha/beta"/>
</dbReference>
<dbReference type="NCBIfam" id="NF040772">
    <property type="entry name" value="double_cubane"/>
    <property type="match status" value="1"/>
</dbReference>
<dbReference type="Gene3D" id="1.20.1270.370">
    <property type="match status" value="1"/>
</dbReference>
<dbReference type="AlphaFoldDB" id="A0AAW5K2I1"/>
<dbReference type="PANTHER" id="PTHR30548:SF6">
    <property type="entry name" value="DEHYDRATASE SUBUNIT YJIM-RELATED"/>
    <property type="match status" value="1"/>
</dbReference>
<comment type="caution">
    <text evidence="2">The sequence shown here is derived from an EMBL/GenBank/DDBJ whole genome shotgun (WGS) entry which is preliminary data.</text>
</comment>
<reference evidence="2 3" key="1">
    <citation type="submission" date="2022-06" db="EMBL/GenBank/DDBJ databases">
        <title>Isolation of gut microbiota from human fecal samples.</title>
        <authorList>
            <person name="Pamer E.G."/>
            <person name="Barat B."/>
            <person name="Waligurski E."/>
            <person name="Medina S."/>
            <person name="Paddock L."/>
            <person name="Mostad J."/>
        </authorList>
    </citation>
    <scope>NUCLEOTIDE SEQUENCE [LARGE SCALE GENOMIC DNA]</scope>
    <source>
        <strain evidence="2 3">DFI.9.90</strain>
    </source>
</reference>
<protein>
    <submittedName>
        <fullName evidence="2">Double-cubane-cluster-containing anaerobic reductase</fullName>
    </submittedName>
</protein>
<comment type="similarity">
    <text evidence="1">Belongs to the FldB/FldC dehydratase alpha/beta subunit family.</text>
</comment>
<dbReference type="RefSeq" id="WP_008711598.1">
    <property type="nucleotide sequence ID" value="NZ_CABKQM010000008.1"/>
</dbReference>
<dbReference type="Proteomes" id="UP001205919">
    <property type="component" value="Unassembled WGS sequence"/>
</dbReference>
<accession>A0AAW5K2I1</accession>
<dbReference type="Gene3D" id="3.40.50.11900">
    <property type="match status" value="1"/>
</dbReference>
<evidence type="ECO:0000313" key="3">
    <source>
        <dbReference type="Proteomes" id="UP001205919"/>
    </source>
</evidence>
<name>A0AAW5K2I1_9BACT</name>
<dbReference type="Gene3D" id="3.40.50.11890">
    <property type="match status" value="1"/>
</dbReference>
<organism evidence="2 3">
    <name type="scientific">Cloacibacillus evryensis</name>
    <dbReference type="NCBI Taxonomy" id="508460"/>
    <lineage>
        <taxon>Bacteria</taxon>
        <taxon>Thermotogati</taxon>
        <taxon>Synergistota</taxon>
        <taxon>Synergistia</taxon>
        <taxon>Synergistales</taxon>
        <taxon>Synergistaceae</taxon>
        <taxon>Cloacibacillus</taxon>
    </lineage>
</organism>
<keyword evidence="3" id="KW-1185">Reference proteome</keyword>
<proteinExistence type="inferred from homology"/>
<dbReference type="InterPro" id="IPR047678">
    <property type="entry name" value="YjiM-like"/>
</dbReference>
<sequence>MYNDIDKIFEEMREAVHNGPVAIKELKEAGRPVIGTYCTFTPWELINAAGGISVSLCSTSDKPIAAAEKHLPRNLCPLIKSSYGFALTDTCPYFHFCDMVVGETTCDGKKKMYELLGKLRPTHVMQLPQRAGHPKSLELWKHEITALKEELEKLCGTRITDEKLAASISLRNAMHAAAMRFYDLSKLPDAVITGKEIMLVSDYLKFTFDYEKSIAKVNELVDKILENYIDGQRRQDIAAHRILITGCPMGKSLEKIVDVLESPDCASIVVGFENCGNLKCSHFRVSEEIAPLDALAEKYLSIPCSVMSPNTGRLELLRHYAEKYRADGVVDVILQACHTYNVESYSVRQFLADDGVPYIAVETDYSQGDLGQLATRFGAFTEML</sequence>
<gene>
    <name evidence="2" type="ORF">NE630_02720</name>
</gene>